<sequence>MRTRPFRMGKWGRVALSDSRLTVQDFRLAEKYFYVGNEVGFRSVVTPWEPHASTLVSSYLDVSVLVLHRNEKPYP</sequence>
<dbReference type="Proteomes" id="UP000217343">
    <property type="component" value="Chromosome"/>
</dbReference>
<reference evidence="1 2" key="1">
    <citation type="submission" date="2017-06" db="EMBL/GenBank/DDBJ databases">
        <title>Sequencing and comparative analysis of myxobacterial genomes.</title>
        <authorList>
            <person name="Rupp O."/>
            <person name="Goesmann A."/>
            <person name="Sogaard-Andersen L."/>
        </authorList>
    </citation>
    <scope>NUCLEOTIDE SEQUENCE [LARGE SCALE GENOMIC DNA]</scope>
    <source>
        <strain evidence="1 2">DSM 14697</strain>
    </source>
</reference>
<accession>A0A250JQL9</accession>
<evidence type="ECO:0000313" key="2">
    <source>
        <dbReference type="Proteomes" id="UP000217343"/>
    </source>
</evidence>
<dbReference type="AlphaFoldDB" id="A0A250JQL9"/>
<proteinExistence type="predicted"/>
<gene>
    <name evidence="1" type="ORF">MYMAC_001498</name>
</gene>
<keyword evidence="2" id="KW-1185">Reference proteome</keyword>
<organism evidence="1 2">
    <name type="scientific">Corallococcus macrosporus DSM 14697</name>
    <dbReference type="NCBI Taxonomy" id="1189310"/>
    <lineage>
        <taxon>Bacteria</taxon>
        <taxon>Pseudomonadati</taxon>
        <taxon>Myxococcota</taxon>
        <taxon>Myxococcia</taxon>
        <taxon>Myxococcales</taxon>
        <taxon>Cystobacterineae</taxon>
        <taxon>Myxococcaceae</taxon>
        <taxon>Corallococcus</taxon>
    </lineage>
</organism>
<evidence type="ECO:0000313" key="1">
    <source>
        <dbReference type="EMBL" id="ATB45910.1"/>
    </source>
</evidence>
<protein>
    <submittedName>
        <fullName evidence="1">Uncharacterized protein</fullName>
    </submittedName>
</protein>
<dbReference type="KEGG" id="mmas:MYMAC_001498"/>
<dbReference type="EMBL" id="CP022203">
    <property type="protein sequence ID" value="ATB45910.1"/>
    <property type="molecule type" value="Genomic_DNA"/>
</dbReference>
<name>A0A250JQL9_9BACT</name>